<name>A0A2N3ITD0_AERSO</name>
<dbReference type="Proteomes" id="UP000233467">
    <property type="component" value="Unassembled WGS sequence"/>
</dbReference>
<dbReference type="RefSeq" id="WP_101325373.1">
    <property type="nucleotide sequence ID" value="NZ_CAMTHQ010000091.1"/>
</dbReference>
<keyword evidence="2" id="KW-1185">Reference proteome</keyword>
<evidence type="ECO:0000313" key="1">
    <source>
        <dbReference type="EMBL" id="PKQ75103.1"/>
    </source>
</evidence>
<comment type="caution">
    <text evidence="1">The sequence shown here is derived from an EMBL/GenBank/DDBJ whole genome shotgun (WGS) entry which is preliminary data.</text>
</comment>
<evidence type="ECO:0000313" key="2">
    <source>
        <dbReference type="Proteomes" id="UP000233467"/>
    </source>
</evidence>
<dbReference type="AlphaFoldDB" id="A0A2N3ITD0"/>
<sequence>MHKIRIESLVSEVERRIANPSFGESNKNFIVVRLNDDLTEKNSIQESAFKLRAHGFKASITNAQDSSFIIMTNTKGISIIGSIVEVEPHDTKVGRINIYFRDPCHIDSDELSKYITWNNSNPVRTFSL</sequence>
<reference evidence="1 2" key="1">
    <citation type="journal article" date="2017" name="Front. Microbiol.">
        <title>Strong Genomic and Phenotypic Heterogeneity in the Aeromonas sobria Species Complex.</title>
        <authorList>
            <person name="Gauthier J."/>
            <person name="Vincent A.T."/>
            <person name="Charette S.J."/>
            <person name="Derome N."/>
        </authorList>
    </citation>
    <scope>NUCLEOTIDE SEQUENCE [LARGE SCALE GENOMIC DNA]</scope>
    <source>
        <strain evidence="1 2">TM18</strain>
    </source>
</reference>
<proteinExistence type="predicted"/>
<protein>
    <submittedName>
        <fullName evidence="1">Uncharacterized protein</fullName>
    </submittedName>
</protein>
<dbReference type="EMBL" id="NQMM01000044">
    <property type="protein sequence ID" value="PKQ75103.1"/>
    <property type="molecule type" value="Genomic_DNA"/>
</dbReference>
<accession>A0A2N3ITD0</accession>
<gene>
    <name evidence="1" type="ORF">CJP16_15400</name>
</gene>
<organism evidence="1 2">
    <name type="scientific">Aeromonas sobria</name>
    <dbReference type="NCBI Taxonomy" id="646"/>
    <lineage>
        <taxon>Bacteria</taxon>
        <taxon>Pseudomonadati</taxon>
        <taxon>Pseudomonadota</taxon>
        <taxon>Gammaproteobacteria</taxon>
        <taxon>Aeromonadales</taxon>
        <taxon>Aeromonadaceae</taxon>
        <taxon>Aeromonas</taxon>
    </lineage>
</organism>